<name>A0A2S4V615_9BASI</name>
<comment type="caution">
    <text evidence="1">The sequence shown here is derived from an EMBL/GenBank/DDBJ whole genome shotgun (WGS) entry which is preliminary data.</text>
</comment>
<evidence type="ECO:0000313" key="2">
    <source>
        <dbReference type="Proteomes" id="UP000238274"/>
    </source>
</evidence>
<accession>A0A2S4V615</accession>
<sequence>MFFIEWRSYPALHTPQADLTAHPSDHSPEKTKSSFFEHVEIESKGHTGTPATRAPKDLTNMERHEINQPHPRALHPRFPQKRAYRSQHCRAMWGAPDGWNSTRTVLDHIRGVVCNNGIEGIDNWRNYILEEAKGYVTSEGPKSHDPREGVTWFSANTVEPSFFSPESRAARDQHLTTTGSPFLYQLLRSKLGRNVEDTLDEDRVELSEDLCDLIDLEGDTLPHGPASEGTRRERRAVSVALGACSMTGFVCNRRDNGLQLANAVTLLACGVTERVNSYFHWLGLASSRKTALMALASLGRFAKQKIIHKIKSAGALRPLICIDNIDFVFESIYFLVSRTMDGIWLDLGASSVRLSSWPSPKRLNPI</sequence>
<organism evidence="1 2">
    <name type="scientific">Puccinia striiformis</name>
    <dbReference type="NCBI Taxonomy" id="27350"/>
    <lineage>
        <taxon>Eukaryota</taxon>
        <taxon>Fungi</taxon>
        <taxon>Dikarya</taxon>
        <taxon>Basidiomycota</taxon>
        <taxon>Pucciniomycotina</taxon>
        <taxon>Pucciniomycetes</taxon>
        <taxon>Pucciniales</taxon>
        <taxon>Pucciniaceae</taxon>
        <taxon>Puccinia</taxon>
    </lineage>
</organism>
<protein>
    <submittedName>
        <fullName evidence="1">Uncharacterized protein</fullName>
    </submittedName>
</protein>
<dbReference type="EMBL" id="PKSM01000177">
    <property type="protein sequence ID" value="POW04976.1"/>
    <property type="molecule type" value="Genomic_DNA"/>
</dbReference>
<reference evidence="2" key="2">
    <citation type="journal article" date="2018" name="BMC Genomics">
        <title>Genomic insights into host adaptation between the wheat stripe rust pathogen (Puccinia striiformis f. sp. tritici) and the barley stripe rust pathogen (Puccinia striiformis f. sp. hordei).</title>
        <authorList>
            <person name="Xia C."/>
            <person name="Wang M."/>
            <person name="Yin C."/>
            <person name="Cornejo O.E."/>
            <person name="Hulbert S.H."/>
            <person name="Chen X."/>
        </authorList>
    </citation>
    <scope>NUCLEOTIDE SEQUENCE [LARGE SCALE GENOMIC DNA]</scope>
    <source>
        <strain evidence="2">93TX-2</strain>
    </source>
</reference>
<dbReference type="VEuPathDB" id="FungiDB:PSTT_05359"/>
<keyword evidence="2" id="KW-1185">Reference proteome</keyword>
<dbReference type="AlphaFoldDB" id="A0A2S4V615"/>
<reference evidence="2" key="3">
    <citation type="journal article" date="2018" name="Mol. Plant Microbe Interact.">
        <title>Genome sequence resources for the wheat stripe rust pathogen (Puccinia striiformis f. sp. tritici) and the barley stripe rust pathogen (Puccinia striiformis f. sp. hordei).</title>
        <authorList>
            <person name="Xia C."/>
            <person name="Wang M."/>
            <person name="Yin C."/>
            <person name="Cornejo O.E."/>
            <person name="Hulbert S.H."/>
            <person name="Chen X."/>
        </authorList>
    </citation>
    <scope>NUCLEOTIDE SEQUENCE [LARGE SCALE GENOMIC DNA]</scope>
    <source>
        <strain evidence="2">93TX-2</strain>
    </source>
</reference>
<dbReference type="Proteomes" id="UP000238274">
    <property type="component" value="Unassembled WGS sequence"/>
</dbReference>
<evidence type="ECO:0000313" key="1">
    <source>
        <dbReference type="EMBL" id="POW04976.1"/>
    </source>
</evidence>
<reference evidence="1 2" key="1">
    <citation type="submission" date="2017-12" db="EMBL/GenBank/DDBJ databases">
        <title>Gene loss provides genomic basis for host adaptation in cereal stripe rust fungi.</title>
        <authorList>
            <person name="Xia C."/>
        </authorList>
    </citation>
    <scope>NUCLEOTIDE SEQUENCE [LARGE SCALE GENOMIC DNA]</scope>
    <source>
        <strain evidence="1 2">93TX-2</strain>
    </source>
</reference>
<dbReference type="OrthoDB" id="2515718at2759"/>
<gene>
    <name evidence="1" type="ORF">PSHT_11011</name>
</gene>
<dbReference type="VEuPathDB" id="FungiDB:PSHT_11011"/>
<proteinExistence type="predicted"/>